<dbReference type="Pfam" id="PF00092">
    <property type="entry name" value="VWA"/>
    <property type="match status" value="1"/>
</dbReference>
<dbReference type="CDD" id="cd00198">
    <property type="entry name" value="vWFA"/>
    <property type="match status" value="1"/>
</dbReference>
<protein>
    <recommendedName>
        <fullName evidence="1">VWFA domain-containing protein</fullName>
    </recommendedName>
</protein>
<dbReference type="RefSeq" id="XP_026600223.1">
    <property type="nucleotide sequence ID" value="XM_026751137.1"/>
</dbReference>
<dbReference type="Gene3D" id="3.40.50.410">
    <property type="entry name" value="von Willebrand factor, type A domain"/>
    <property type="match status" value="1"/>
</dbReference>
<dbReference type="EMBL" id="PVWQ01000012">
    <property type="protein sequence ID" value="RDW67255.1"/>
    <property type="molecule type" value="Genomic_DNA"/>
</dbReference>
<proteinExistence type="predicted"/>
<dbReference type="GeneID" id="38119491"/>
<evidence type="ECO:0000313" key="3">
    <source>
        <dbReference type="Proteomes" id="UP000256690"/>
    </source>
</evidence>
<gene>
    <name evidence="2" type="ORF">DSM5745_09121</name>
</gene>
<evidence type="ECO:0000259" key="1">
    <source>
        <dbReference type="Pfam" id="PF00092"/>
    </source>
</evidence>
<dbReference type="InterPro" id="IPR036465">
    <property type="entry name" value="vWFA_dom_sf"/>
</dbReference>
<keyword evidence="3" id="KW-1185">Reference proteome</keyword>
<sequence length="510" mass="56209">MPKDSPTKLIGCLLDVSGSMRNALDSEEGDGRATERFRAVLDTALRLARTEYRHDPHTSMFIGVFGLNCTENGGPHSVDLCAVVDELLSNYDDGDDRSGHDRLIALANQENRAHVAQYIRTKLTDHQARILHVHLQRQPERIREFVDAIPSEEQFKKTRSWFQAGGSLGGAGAGVATALLLSPFGGLAGAGLAAGTLVGGLAGDHVANQAEDYAVDNSDALRLARRICNEWLLGFTDVVPRPVAQVVRLLEQLQQPPVDGTRTDTGSILDTLRPYLYGRTPMKDALRRAKAVFQKHTSAKQRILLLMSDGLSTDGDPVPVAHDLKESKVTIATIYLTDDPGVETHRLYDRPIEDWSRGQRNLFEMATRVAVDTHPIPVLASMRWTTPLSGECALYVQVCSATVLNQFCELLLSARFGSADALLDVVGRVRLDKYIKEAHGGVRRQPSNQGEEGSCYAHAIAAALHMALQRIRGREHGYPKIEDIRKDILTEFPWEPWTEHQDGADCDACR</sequence>
<dbReference type="AlphaFoldDB" id="A0A3D8QZS0"/>
<dbReference type="Proteomes" id="UP000256690">
    <property type="component" value="Unassembled WGS sequence"/>
</dbReference>
<feature type="domain" description="VWFA" evidence="1">
    <location>
        <begin position="264"/>
        <end position="336"/>
    </location>
</feature>
<dbReference type="SUPFAM" id="SSF53300">
    <property type="entry name" value="vWA-like"/>
    <property type="match status" value="1"/>
</dbReference>
<accession>A0A3D8QZS0</accession>
<name>A0A3D8QZS0_9EURO</name>
<comment type="caution">
    <text evidence="2">The sequence shown here is derived from an EMBL/GenBank/DDBJ whole genome shotgun (WGS) entry which is preliminary data.</text>
</comment>
<dbReference type="OrthoDB" id="3789175at2759"/>
<dbReference type="InterPro" id="IPR002035">
    <property type="entry name" value="VWF_A"/>
</dbReference>
<evidence type="ECO:0000313" key="2">
    <source>
        <dbReference type="EMBL" id="RDW67255.1"/>
    </source>
</evidence>
<organism evidence="2 3">
    <name type="scientific">Aspergillus mulundensis</name>
    <dbReference type="NCBI Taxonomy" id="1810919"/>
    <lineage>
        <taxon>Eukaryota</taxon>
        <taxon>Fungi</taxon>
        <taxon>Dikarya</taxon>
        <taxon>Ascomycota</taxon>
        <taxon>Pezizomycotina</taxon>
        <taxon>Eurotiomycetes</taxon>
        <taxon>Eurotiomycetidae</taxon>
        <taxon>Eurotiales</taxon>
        <taxon>Aspergillaceae</taxon>
        <taxon>Aspergillus</taxon>
        <taxon>Aspergillus subgen. Nidulantes</taxon>
    </lineage>
</organism>
<reference evidence="2 3" key="1">
    <citation type="journal article" date="2018" name="IMA Fungus">
        <title>IMA Genome-F 9: Draft genome sequence of Annulohypoxylon stygium, Aspergillus mulundensis, Berkeleyomyces basicola (syn. Thielaviopsis basicola), Ceratocystis smalleyi, two Cercospora beticola strains, Coleophoma cylindrospora, Fusarium fracticaudum, Phialophora cf. hyalina, and Morchella septimelata.</title>
        <authorList>
            <person name="Wingfield B.D."/>
            <person name="Bills G.F."/>
            <person name="Dong Y."/>
            <person name="Huang W."/>
            <person name="Nel W.J."/>
            <person name="Swalarsk-Parry B.S."/>
            <person name="Vaghefi N."/>
            <person name="Wilken P.M."/>
            <person name="An Z."/>
            <person name="de Beer Z.W."/>
            <person name="De Vos L."/>
            <person name="Chen L."/>
            <person name="Duong T.A."/>
            <person name="Gao Y."/>
            <person name="Hammerbacher A."/>
            <person name="Kikkert J.R."/>
            <person name="Li Y."/>
            <person name="Li H."/>
            <person name="Li K."/>
            <person name="Li Q."/>
            <person name="Liu X."/>
            <person name="Ma X."/>
            <person name="Naidoo K."/>
            <person name="Pethybridge S.J."/>
            <person name="Sun J."/>
            <person name="Steenkamp E.T."/>
            <person name="van der Nest M.A."/>
            <person name="van Wyk S."/>
            <person name="Wingfield M.J."/>
            <person name="Xiong C."/>
            <person name="Yue Q."/>
            <person name="Zhang X."/>
        </authorList>
    </citation>
    <scope>NUCLEOTIDE SEQUENCE [LARGE SCALE GENOMIC DNA]</scope>
    <source>
        <strain evidence="2 3">DSM 5745</strain>
    </source>
</reference>